<keyword evidence="1" id="KW-0472">Membrane</keyword>
<accession>A0ABQ5V2V9</accession>
<evidence type="ECO:0000256" key="1">
    <source>
        <dbReference type="SAM" id="Phobius"/>
    </source>
</evidence>
<gene>
    <name evidence="2" type="ORF">GCM10007854_21430</name>
</gene>
<sequence length="93" mass="10927">MNERDEPDQNFADSVHVDAPLFIAKDPRLPPYMGDRPICRMSHGIFRAKLKRRQSAAFSPIVLFVLGAFEAFRLHQTFPLIIFWDDRLRRDLQ</sequence>
<reference evidence="2" key="2">
    <citation type="submission" date="2023-01" db="EMBL/GenBank/DDBJ databases">
        <title>Draft genome sequence of Algimonas porphyrae strain NBRC 108216.</title>
        <authorList>
            <person name="Sun Q."/>
            <person name="Mori K."/>
        </authorList>
    </citation>
    <scope>NUCLEOTIDE SEQUENCE</scope>
    <source>
        <strain evidence="2">NBRC 108216</strain>
    </source>
</reference>
<dbReference type="EMBL" id="BSNJ01000004">
    <property type="protein sequence ID" value="GLQ21188.1"/>
    <property type="molecule type" value="Genomic_DNA"/>
</dbReference>
<proteinExistence type="predicted"/>
<keyword evidence="3" id="KW-1185">Reference proteome</keyword>
<evidence type="ECO:0000313" key="2">
    <source>
        <dbReference type="EMBL" id="GLQ21188.1"/>
    </source>
</evidence>
<keyword evidence="1" id="KW-0812">Transmembrane</keyword>
<feature type="transmembrane region" description="Helical" evidence="1">
    <location>
        <begin position="56"/>
        <end position="74"/>
    </location>
</feature>
<reference evidence="2" key="1">
    <citation type="journal article" date="2014" name="Int. J. Syst. Evol. Microbiol.">
        <title>Complete genome of a new Firmicutes species belonging to the dominant human colonic microbiota ('Ruminococcus bicirculans') reveals two chromosomes and a selective capacity to utilize plant glucans.</title>
        <authorList>
            <consortium name="NISC Comparative Sequencing Program"/>
            <person name="Wegmann U."/>
            <person name="Louis P."/>
            <person name="Goesmann A."/>
            <person name="Henrissat B."/>
            <person name="Duncan S.H."/>
            <person name="Flint H.J."/>
        </authorList>
    </citation>
    <scope>NUCLEOTIDE SEQUENCE</scope>
    <source>
        <strain evidence="2">NBRC 108216</strain>
    </source>
</reference>
<keyword evidence="1" id="KW-1133">Transmembrane helix</keyword>
<organism evidence="2 3">
    <name type="scientific">Algimonas porphyrae</name>
    <dbReference type="NCBI Taxonomy" id="1128113"/>
    <lineage>
        <taxon>Bacteria</taxon>
        <taxon>Pseudomonadati</taxon>
        <taxon>Pseudomonadota</taxon>
        <taxon>Alphaproteobacteria</taxon>
        <taxon>Maricaulales</taxon>
        <taxon>Robiginitomaculaceae</taxon>
        <taxon>Algimonas</taxon>
    </lineage>
</organism>
<dbReference type="Proteomes" id="UP001161390">
    <property type="component" value="Unassembled WGS sequence"/>
</dbReference>
<evidence type="ECO:0000313" key="3">
    <source>
        <dbReference type="Proteomes" id="UP001161390"/>
    </source>
</evidence>
<protein>
    <submittedName>
        <fullName evidence="2">Uncharacterized protein</fullName>
    </submittedName>
</protein>
<name>A0ABQ5V2V9_9PROT</name>
<comment type="caution">
    <text evidence="2">The sequence shown here is derived from an EMBL/GenBank/DDBJ whole genome shotgun (WGS) entry which is preliminary data.</text>
</comment>